<evidence type="ECO:0000256" key="6">
    <source>
        <dbReference type="ARBA" id="ARBA00023014"/>
    </source>
</evidence>
<proteinExistence type="predicted"/>
<dbReference type="PANTHER" id="PTHR43545">
    <property type="entry name" value="FORMATE DEHYDROGENASE, NITRATE-INDUCIBLE, IRON-SULFUR SUBUNIT"/>
    <property type="match status" value="1"/>
</dbReference>
<keyword evidence="5" id="KW-0408">Iron</keyword>
<protein>
    <submittedName>
        <fullName evidence="8">Oxidoreductase</fullName>
    </submittedName>
</protein>
<dbReference type="SUPFAM" id="SSF54862">
    <property type="entry name" value="4Fe-4S ferredoxins"/>
    <property type="match status" value="1"/>
</dbReference>
<dbReference type="RefSeq" id="WP_102378650.1">
    <property type="nucleotide sequence ID" value="NZ_AP025564.1"/>
</dbReference>
<reference evidence="8 9" key="1">
    <citation type="submission" date="2022-01" db="EMBL/GenBank/DDBJ databases">
        <title>Novel bile acid biosynthetic pathways are enriched in the microbiome of centenarians.</title>
        <authorList>
            <person name="Sato Y."/>
            <person name="Atarashi K."/>
            <person name="Plichta R.D."/>
            <person name="Arai Y."/>
            <person name="Sasajima S."/>
            <person name="Kearney M.S."/>
            <person name="Suda W."/>
            <person name="Takeshita K."/>
            <person name="Sasaki T."/>
            <person name="Okamoto S."/>
            <person name="Skelly N.A."/>
            <person name="Okamura Y."/>
            <person name="Vlamakis H."/>
            <person name="Li Y."/>
            <person name="Tanoue T."/>
            <person name="Takei H."/>
            <person name="Nittono H."/>
            <person name="Narushima S."/>
            <person name="Irie J."/>
            <person name="Itoh H."/>
            <person name="Moriya K."/>
            <person name="Sugiura Y."/>
            <person name="Suematsu M."/>
            <person name="Moritoki N."/>
            <person name="Shibata S."/>
            <person name="Littman R.D."/>
            <person name="Fischbach A.M."/>
            <person name="Uwamino Y."/>
            <person name="Inoue T."/>
            <person name="Honda A."/>
            <person name="Hattori M."/>
            <person name="Murai T."/>
            <person name="Xavier J.R."/>
            <person name="Hirose N."/>
            <person name="Honda K."/>
        </authorList>
    </citation>
    <scope>NUCLEOTIDE SEQUENCE [LARGE SCALE GENOMIC DNA]</scope>
    <source>
        <strain evidence="8 9">CE91-St30</strain>
    </source>
</reference>
<evidence type="ECO:0000313" key="8">
    <source>
        <dbReference type="EMBL" id="BDE95778.1"/>
    </source>
</evidence>
<dbReference type="InterPro" id="IPR017896">
    <property type="entry name" value="4Fe4S_Fe-S-bd"/>
</dbReference>
<evidence type="ECO:0000256" key="5">
    <source>
        <dbReference type="ARBA" id="ARBA00023004"/>
    </source>
</evidence>
<sequence length="115" mass="12863">MSKDFALLVDYKYCSGCHSCEVACKNEHGFEIGKYGIKLLETEPMKIGEGAVDAWDWIYLPVPTALCDHCAARLEKGEEPTCVKHCQSFCLEYGSLDAMQKRAAELDHKVAVYLP</sequence>
<evidence type="ECO:0000313" key="9">
    <source>
        <dbReference type="Proteomes" id="UP001320544"/>
    </source>
</evidence>
<feature type="domain" description="4Fe-4S ferredoxin-type" evidence="7">
    <location>
        <begin position="5"/>
        <end position="35"/>
    </location>
</feature>
<keyword evidence="2" id="KW-0004">4Fe-4S</keyword>
<dbReference type="InterPro" id="IPR051555">
    <property type="entry name" value="FDH_Electron_Transfer_Unit"/>
</dbReference>
<name>A0ABN6MCN8_9ACTN</name>
<keyword evidence="4" id="KW-0677">Repeat</keyword>
<keyword evidence="9" id="KW-1185">Reference proteome</keyword>
<gene>
    <name evidence="8" type="ORF">CE91St30_11110</name>
</gene>
<dbReference type="Proteomes" id="UP001320544">
    <property type="component" value="Chromosome"/>
</dbReference>
<accession>A0ABN6MCN8</accession>
<dbReference type="EMBL" id="AP025564">
    <property type="protein sequence ID" value="BDE95778.1"/>
    <property type="molecule type" value="Genomic_DNA"/>
</dbReference>
<dbReference type="PANTHER" id="PTHR43545:SF4">
    <property type="entry name" value="IRON-SULFUR PROTEIN"/>
    <property type="match status" value="1"/>
</dbReference>
<evidence type="ECO:0000256" key="2">
    <source>
        <dbReference type="ARBA" id="ARBA00022485"/>
    </source>
</evidence>
<organism evidence="8 9">
    <name type="scientific">Raoultibacter timonensis</name>
    <dbReference type="NCBI Taxonomy" id="1907662"/>
    <lineage>
        <taxon>Bacteria</taxon>
        <taxon>Bacillati</taxon>
        <taxon>Actinomycetota</taxon>
        <taxon>Coriobacteriia</taxon>
        <taxon>Eggerthellales</taxon>
        <taxon>Eggerthellaceae</taxon>
        <taxon>Raoultibacter</taxon>
    </lineage>
</organism>
<dbReference type="Gene3D" id="3.30.70.20">
    <property type="match status" value="1"/>
</dbReference>
<keyword evidence="6" id="KW-0411">Iron-sulfur</keyword>
<keyword evidence="3" id="KW-0479">Metal-binding</keyword>
<evidence type="ECO:0000256" key="3">
    <source>
        <dbReference type="ARBA" id="ARBA00022723"/>
    </source>
</evidence>
<dbReference type="PROSITE" id="PS51379">
    <property type="entry name" value="4FE4S_FER_2"/>
    <property type="match status" value="1"/>
</dbReference>
<evidence type="ECO:0000259" key="7">
    <source>
        <dbReference type="PROSITE" id="PS51379"/>
    </source>
</evidence>
<comment type="subcellular location">
    <subcellularLocation>
        <location evidence="1">Cell envelope</location>
    </subcellularLocation>
</comment>
<evidence type="ECO:0000256" key="1">
    <source>
        <dbReference type="ARBA" id="ARBA00004196"/>
    </source>
</evidence>
<evidence type="ECO:0000256" key="4">
    <source>
        <dbReference type="ARBA" id="ARBA00022737"/>
    </source>
</evidence>